<comment type="caution">
    <text evidence="1">The sequence shown here is derived from an EMBL/GenBank/DDBJ whole genome shotgun (WGS) entry which is preliminary data.</text>
</comment>
<protein>
    <submittedName>
        <fullName evidence="1">Uncharacterized protein</fullName>
    </submittedName>
</protein>
<dbReference type="RefSeq" id="WP_077411479.1">
    <property type="nucleotide sequence ID" value="NZ_JBHRTS010000003.1"/>
</dbReference>
<evidence type="ECO:0000313" key="2">
    <source>
        <dbReference type="Proteomes" id="UP001595533"/>
    </source>
</evidence>
<name>A0ABV7J6E9_9GAMM</name>
<accession>A0ABV7J6E9</accession>
<dbReference type="EMBL" id="JBHRTS010000003">
    <property type="protein sequence ID" value="MFC3193715.1"/>
    <property type="molecule type" value="Genomic_DNA"/>
</dbReference>
<sequence length="157" mass="17808">MKHFLFAGITALLLAWLIVELRVMFDGPYQPNPDPQEPDISFIDLKDLNITPSRQCTKHKQTMQALIDAPQWCEIDADCSPLTAKGQAMTNNNRIQYLNHSRKTIELCPQEVFIQVSTAINPYSKRTVSCVSNICQSSDLTFTQNLVNNTLQQLKKP</sequence>
<proteinExistence type="predicted"/>
<gene>
    <name evidence="1" type="ORF">ACFODZ_05640</name>
</gene>
<evidence type="ECO:0000313" key="1">
    <source>
        <dbReference type="EMBL" id="MFC3193715.1"/>
    </source>
</evidence>
<organism evidence="1 2">
    <name type="scientific">Marinicella sediminis</name>
    <dbReference type="NCBI Taxonomy" id="1792834"/>
    <lineage>
        <taxon>Bacteria</taxon>
        <taxon>Pseudomonadati</taxon>
        <taxon>Pseudomonadota</taxon>
        <taxon>Gammaproteobacteria</taxon>
        <taxon>Lysobacterales</taxon>
        <taxon>Marinicellaceae</taxon>
        <taxon>Marinicella</taxon>
    </lineage>
</organism>
<dbReference type="Proteomes" id="UP001595533">
    <property type="component" value="Unassembled WGS sequence"/>
</dbReference>
<keyword evidence="2" id="KW-1185">Reference proteome</keyword>
<reference evidence="2" key="1">
    <citation type="journal article" date="2019" name="Int. J. Syst. Evol. Microbiol.">
        <title>The Global Catalogue of Microorganisms (GCM) 10K type strain sequencing project: providing services to taxonomists for standard genome sequencing and annotation.</title>
        <authorList>
            <consortium name="The Broad Institute Genomics Platform"/>
            <consortium name="The Broad Institute Genome Sequencing Center for Infectious Disease"/>
            <person name="Wu L."/>
            <person name="Ma J."/>
        </authorList>
    </citation>
    <scope>NUCLEOTIDE SEQUENCE [LARGE SCALE GENOMIC DNA]</scope>
    <source>
        <strain evidence="2">KCTC 42953</strain>
    </source>
</reference>